<dbReference type="InterPro" id="IPR000595">
    <property type="entry name" value="cNMP-bd_dom"/>
</dbReference>
<accession>A0A4Z0ME40</accession>
<name>A0A4Z0ME40_9BACT</name>
<dbReference type="OrthoDB" id="667553at2"/>
<evidence type="ECO:0000256" key="1">
    <source>
        <dbReference type="ARBA" id="ARBA00023015"/>
    </source>
</evidence>
<feature type="domain" description="Cyclic nucleotide-binding" evidence="4">
    <location>
        <begin position="30"/>
        <end position="116"/>
    </location>
</feature>
<dbReference type="RefSeq" id="WP_135532803.1">
    <property type="nucleotide sequence ID" value="NZ_SRKZ01000008.1"/>
</dbReference>
<feature type="domain" description="HTH crp-type" evidence="5">
    <location>
        <begin position="168"/>
        <end position="185"/>
    </location>
</feature>
<protein>
    <submittedName>
        <fullName evidence="6">Crp/Fnr family transcriptional regulator</fullName>
    </submittedName>
</protein>
<dbReference type="CDD" id="cd00038">
    <property type="entry name" value="CAP_ED"/>
    <property type="match status" value="1"/>
</dbReference>
<evidence type="ECO:0000313" key="6">
    <source>
        <dbReference type="EMBL" id="TGD77617.1"/>
    </source>
</evidence>
<dbReference type="Gene3D" id="2.60.120.10">
    <property type="entry name" value="Jelly Rolls"/>
    <property type="match status" value="1"/>
</dbReference>
<evidence type="ECO:0000313" key="7">
    <source>
        <dbReference type="Proteomes" id="UP000298284"/>
    </source>
</evidence>
<dbReference type="EMBL" id="SRKZ01000008">
    <property type="protein sequence ID" value="TGD77617.1"/>
    <property type="molecule type" value="Genomic_DNA"/>
</dbReference>
<gene>
    <name evidence="6" type="ORF">EU557_22850</name>
</gene>
<dbReference type="AlphaFoldDB" id="A0A4Z0ME40"/>
<keyword evidence="1" id="KW-0805">Transcription regulation</keyword>
<keyword evidence="2" id="KW-0238">DNA-binding</keyword>
<dbReference type="Pfam" id="PF00027">
    <property type="entry name" value="cNMP_binding"/>
    <property type="match status" value="1"/>
</dbReference>
<reference evidence="6 7" key="1">
    <citation type="submission" date="2019-04" db="EMBL/GenBank/DDBJ databases">
        <authorList>
            <person name="Feng G."/>
            <person name="Zhang J."/>
            <person name="Zhu H."/>
        </authorList>
    </citation>
    <scope>NUCLEOTIDE SEQUENCE [LARGE SCALE GENOMIC DNA]</scope>
    <source>
        <strain evidence="6 7">JCM 19491</strain>
    </source>
</reference>
<proteinExistence type="predicted"/>
<evidence type="ECO:0000259" key="4">
    <source>
        <dbReference type="Pfam" id="PF00027"/>
    </source>
</evidence>
<sequence length="188" mass="22024">MSHPLRHHIEEITPLSEAEFDYVLSHFTRKKVRKHQFLVEEGEPVPHEFFVVKGCLKAFNVDPEGKEHIIQFALEDWWISDYQAFFREVPATMLISSLEEGELLTISLANRNKLCAEMHKIEHFFRLKITSGFIAMQQRILAGMNLSVQERYEKLLTLYPNLSQRVPKQDIAAYLGVTRETLSRLRRV</sequence>
<dbReference type="SUPFAM" id="SSF51206">
    <property type="entry name" value="cAMP-binding domain-like"/>
    <property type="match status" value="1"/>
</dbReference>
<dbReference type="InterPro" id="IPR012318">
    <property type="entry name" value="HTH_CRP"/>
</dbReference>
<dbReference type="Proteomes" id="UP000298284">
    <property type="component" value="Unassembled WGS sequence"/>
</dbReference>
<dbReference type="Pfam" id="PF00325">
    <property type="entry name" value="Crp"/>
    <property type="match status" value="1"/>
</dbReference>
<keyword evidence="3" id="KW-0804">Transcription</keyword>
<dbReference type="InterPro" id="IPR014710">
    <property type="entry name" value="RmlC-like_jellyroll"/>
</dbReference>
<dbReference type="InterPro" id="IPR018490">
    <property type="entry name" value="cNMP-bd_dom_sf"/>
</dbReference>
<evidence type="ECO:0000256" key="3">
    <source>
        <dbReference type="ARBA" id="ARBA00023163"/>
    </source>
</evidence>
<organism evidence="6 7">
    <name type="scientific">Hymenobacter wooponensis</name>
    <dbReference type="NCBI Taxonomy" id="1525360"/>
    <lineage>
        <taxon>Bacteria</taxon>
        <taxon>Pseudomonadati</taxon>
        <taxon>Bacteroidota</taxon>
        <taxon>Cytophagia</taxon>
        <taxon>Cytophagales</taxon>
        <taxon>Hymenobacteraceae</taxon>
        <taxon>Hymenobacter</taxon>
    </lineage>
</organism>
<evidence type="ECO:0000259" key="5">
    <source>
        <dbReference type="Pfam" id="PF00325"/>
    </source>
</evidence>
<dbReference type="GO" id="GO:0006355">
    <property type="term" value="P:regulation of DNA-templated transcription"/>
    <property type="evidence" value="ECO:0007669"/>
    <property type="project" value="InterPro"/>
</dbReference>
<evidence type="ECO:0000256" key="2">
    <source>
        <dbReference type="ARBA" id="ARBA00023125"/>
    </source>
</evidence>
<keyword evidence="7" id="KW-1185">Reference proteome</keyword>
<comment type="caution">
    <text evidence="6">The sequence shown here is derived from an EMBL/GenBank/DDBJ whole genome shotgun (WGS) entry which is preliminary data.</text>
</comment>
<dbReference type="GO" id="GO:0003677">
    <property type="term" value="F:DNA binding"/>
    <property type="evidence" value="ECO:0007669"/>
    <property type="project" value="UniProtKB-KW"/>
</dbReference>